<proteinExistence type="predicted"/>
<evidence type="ECO:0000313" key="2">
    <source>
        <dbReference type="Proteomes" id="UP001234297"/>
    </source>
</evidence>
<sequence length="414" mass="45675">MHPSSTSTNLLQKYFPDLCLSPQTGEDFFYSVFSATAFSSAILQTTHVGKTHVFLNFDLFSNLPYIHFTGRCSRGHLSFANVGQLATLEADSGCRMEDEGEEEGEGERSHNGQVALKGKDSRGRNSWDVMPKFLLAGAVSTIVSRTFVAPLERIKLECIIHGSKYTWVRTIQSIWAREGLMGFWKGNVLNLFRMVPFKSINFICYDMYCGRLLRVRGAKEITNHDRLIGGGISGITATILCLPLDTIRTRLLAPGGEALGGVVGCCLHMIRNEGFLSLYKGLTPALMSMGPSCAVFYAIYDILKTSHLSHINKNGSCSEMDEERELSVVRALLYGAIAGACAETATYPLEVIRRQLQLHQAKRVGLVTVFVKLVQREGVGSLFAGLAPSTLQVLPSASLSYLLYEMMKSFLKIK</sequence>
<protein>
    <submittedName>
        <fullName evidence="1">Uncharacterized protein</fullName>
    </submittedName>
</protein>
<gene>
    <name evidence="1" type="ORF">MRB53_006746</name>
</gene>
<name>A0ACC2MHZ6_PERAE</name>
<accession>A0ACC2MHZ6</accession>
<keyword evidence="2" id="KW-1185">Reference proteome</keyword>
<reference evidence="1 2" key="1">
    <citation type="journal article" date="2022" name="Hortic Res">
        <title>A haplotype resolved chromosomal level avocado genome allows analysis of novel avocado genes.</title>
        <authorList>
            <person name="Nath O."/>
            <person name="Fletcher S.J."/>
            <person name="Hayward A."/>
            <person name="Shaw L.M."/>
            <person name="Masouleh A.K."/>
            <person name="Furtado A."/>
            <person name="Henry R.J."/>
            <person name="Mitter N."/>
        </authorList>
    </citation>
    <scope>NUCLEOTIDE SEQUENCE [LARGE SCALE GENOMIC DNA]</scope>
    <source>
        <strain evidence="2">cv. Hass</strain>
    </source>
</reference>
<dbReference type="EMBL" id="CM056810">
    <property type="protein sequence ID" value="KAJ8644998.1"/>
    <property type="molecule type" value="Genomic_DNA"/>
</dbReference>
<comment type="caution">
    <text evidence="1">The sequence shown here is derived from an EMBL/GenBank/DDBJ whole genome shotgun (WGS) entry which is preliminary data.</text>
</comment>
<dbReference type="Proteomes" id="UP001234297">
    <property type="component" value="Chromosome 2"/>
</dbReference>
<organism evidence="1 2">
    <name type="scientific">Persea americana</name>
    <name type="common">Avocado</name>
    <dbReference type="NCBI Taxonomy" id="3435"/>
    <lineage>
        <taxon>Eukaryota</taxon>
        <taxon>Viridiplantae</taxon>
        <taxon>Streptophyta</taxon>
        <taxon>Embryophyta</taxon>
        <taxon>Tracheophyta</taxon>
        <taxon>Spermatophyta</taxon>
        <taxon>Magnoliopsida</taxon>
        <taxon>Magnoliidae</taxon>
        <taxon>Laurales</taxon>
        <taxon>Lauraceae</taxon>
        <taxon>Persea</taxon>
    </lineage>
</organism>
<evidence type="ECO:0000313" key="1">
    <source>
        <dbReference type="EMBL" id="KAJ8644998.1"/>
    </source>
</evidence>